<dbReference type="Pfam" id="PF09118">
    <property type="entry name" value="GO-like_E_set"/>
    <property type="match status" value="1"/>
</dbReference>
<name>A0ABP8Z4Z5_9ACTN</name>
<feature type="domain" description="LamG-like jellyroll fold" evidence="4">
    <location>
        <begin position="1721"/>
        <end position="1868"/>
    </location>
</feature>
<dbReference type="InterPro" id="IPR032109">
    <property type="entry name" value="Big_3_5"/>
</dbReference>
<dbReference type="Gene3D" id="2.60.40.3440">
    <property type="match status" value="1"/>
</dbReference>
<dbReference type="Gene3D" id="2.60.40.2810">
    <property type="match status" value="1"/>
</dbReference>
<evidence type="ECO:0000313" key="6">
    <source>
        <dbReference type="Proteomes" id="UP001499882"/>
    </source>
</evidence>
<gene>
    <name evidence="5" type="ORF">GCM10023350_34190</name>
</gene>
<dbReference type="CDD" id="cd02851">
    <property type="entry name" value="E_set_GO_C"/>
    <property type="match status" value="1"/>
</dbReference>
<dbReference type="InterPro" id="IPR037293">
    <property type="entry name" value="Gal_Oxidase_central_sf"/>
</dbReference>
<proteinExistence type="predicted"/>
<keyword evidence="6" id="KW-1185">Reference proteome</keyword>
<dbReference type="InterPro" id="IPR011043">
    <property type="entry name" value="Gal_Oxase/kelch_b-propeller"/>
</dbReference>
<dbReference type="SMART" id="SM00560">
    <property type="entry name" value="LamGL"/>
    <property type="match status" value="3"/>
</dbReference>
<dbReference type="Gene3D" id="2.60.120.200">
    <property type="match status" value="3"/>
</dbReference>
<dbReference type="PANTHER" id="PTHR40469">
    <property type="entry name" value="SECRETED GLYCOSYL HYDROLASE"/>
    <property type="match status" value="1"/>
</dbReference>
<sequence length="2169" mass="227832">MAEPIRTRDKGIQMNVLRRSARVRYERLRRSSARLLAIVVGLVVALPVIAAAAAAPAAAAPDDTLRVLLFYKDNFHASHVQARQAVRDLAAELGTQYSQTVEIEETQDPAVFNTANLATKDTVVFAQTGGVLFNTDQRAALEAYIRGGGGFMGLHYTGWSVGQSEHDVNPFYLKLVGAMSEGHPENPGVRSGRVVVKATGHPLTQGLGTEITRNDEWYDWTLNPAPNVRILVEADESSYQSLGRQGSSHPITWCQQIDSGRSWYTGMGHEGTAYSEPFMRTQMRRGLAYAAGLLPADCSPPAKDEAGGWSGVTPWPLMPINMALTSDGKVQSFGSVGGWGNDTTPFDWTGDSSITQGGQMEFDVWDPAQQRTLANYKNGLMANNTYTDLFCSMQVQNPHTKATMTVGGDDGLGGNAPNDAAIGVTSYKTNTGLKNAAPMNYPRWYPTGTTTSEGDIVVQGGSLRGGPGGPGVLTPEIYRPDEGSSWKLLTGAKSALAYGDGGNGNGPDENRWWYPRAFVAPGSGNIFNISGTQMFELDPSGEGQIINRGTLPAGVSNQGADGNPVGATSTAAMYRPGKILQVGGGWWANGGGPAGARGGFTVDVTGGTESPVVTKTAPMEYQRHWPTATVLPDGDVIVTGGSRDNNGEGGYVTEAEIWNPDTGVWKTVEVPYEHARLYHSTALLLPDGRLMIGGGGAPGPRNYTDVEYYSPSYLYDGNELAERPVITTAPKKVGYDGSFQIGASGPVSRVTLVRNGSVTHGFNNDQNFQDLEFSQAGGTVTIDTPEDGTYAPPGAYMLFVFDEDGTPSVAKIVDIDPTVEMDQLKPEVVDQFEYPRLPTEWRGANPPNTIDLAPGNGRMAPWAVQSQVQLVRGTVATQGGLGGTGYQLALGQSGSIERRLQGLDPGREYRVSLRYARDSRSVGGTGAANAQLKVGSLDATITATTDNPSQGTNDTTYGTYAATFTADQRTETLSLTGDGTGAGLMVDDLVVVGSDPGLSDVPIHYEFEEGTGTSVANTGTDDTVGAATLTGTTGWSDNGTFGKALDMPGGNNANAVDLPDNLLKDETDFTTSFWVRPDTKGNWINLFHIGDGLGDAGSFFQIQMQTQAQGNTGLAATFKKKGNPLQERVYATPTKDVTANQWNHVVFTREGTTGRLYLNGVEIASKNNFTLTMADVGATTNNWLGRNGYPDPSYDGLMDEVRLYKTALSADAVDALYDEGSSLRTTTTVAVSPASPSPFAEPLSVSTTVEGSNSAPAQGEVELWVDGARVGTAVSLVSGAATFPEVTINRGDHDIEVRYLAAEGWRNSTKSVTHTVQRPPVAEGTPVHYAFDEGSGGSSANSGTDASIGSATLNPAWWGANGKFGAGVNLPGGGSGTGNHVVLPNNIEQDLEDEFSVSIWANPRALPNWVPLLQIGSSTDTFFLLQSSTQAAGATGFAATFKAPGNANQERLTLGAGNDLPLNAWTHVVFTMSGGTGRIYFDGELVGTRDNFTLGIDDIGVGGNTTANMIGGTSWPDPRFNGWIDDFRMYGHELSAEEVGELFEGPPPSSVPVALGNRYNAEQDTALEVAAPGVLGNDTDADTDAEDLTAVGATQPDNGDVALDADGSFTYTPDAGFTGVDTFTYRASDGENESAPATVTVVVAPPPAADVPPIHYTLDEGAGSAAGNTGYDTSFGDGELLGSTVWSDDAKFGKAVNLPGGASTTNNHIKLPDNLDRDLEDEFSVSIWANPRALPNYVPLLQIGSSTDSFFLLQSSTQAGPGNSASGFAATFKEAGNANQERLMLGAGNDLPLNSWTHVVFTMSGTTGRIYFDGELMATRENFTLGIDDIGVGGNTTANMIGGTSWPDQRFNGLVDDFRMYGHELSADEVTDLFENFPNTAPTGAADAYTTSEGDPLTVAAPGVLANDTDADEDTLTATGITQPGHGTATLADNGSFTYVPASGFHGTDTFTYLADDGTDSSDPVTVTITVREDDTPAPPTVVDTSLTGTAGAFTYGRSGSLTATISPATATGRVEVLYGSTVIATGTLSGGKATAALPAKSLPPGTPTLTVRYVGDPTHRASTATVRVVVKEVTPTIRVQAPKKIKAGARANVKIRVAAPAGVPVTGKVAVAIKGGKTIVGTVKKGAVVVRLPAARKAGKLNLKVTYLGSDLAAKVVKSATITVVRKR</sequence>
<feature type="compositionally biased region" description="Polar residues" evidence="3">
    <location>
        <begin position="1244"/>
        <end position="1254"/>
    </location>
</feature>
<reference evidence="6" key="1">
    <citation type="journal article" date="2019" name="Int. J. Syst. Evol. Microbiol.">
        <title>The Global Catalogue of Microorganisms (GCM) 10K type strain sequencing project: providing services to taxonomists for standard genome sequencing and annotation.</title>
        <authorList>
            <consortium name="The Broad Institute Genomics Platform"/>
            <consortium name="The Broad Institute Genome Sequencing Center for Infectious Disease"/>
            <person name="Wu L."/>
            <person name="Ma J."/>
        </authorList>
    </citation>
    <scope>NUCLEOTIDE SEQUENCE [LARGE SCALE GENOMIC DNA]</scope>
    <source>
        <strain evidence="6">JCM 18532</strain>
    </source>
</reference>
<dbReference type="InterPro" id="IPR029062">
    <property type="entry name" value="Class_I_gatase-like"/>
</dbReference>
<dbReference type="InterPro" id="IPR006558">
    <property type="entry name" value="LamG-like"/>
</dbReference>
<comment type="caution">
    <text evidence="5">The sequence shown here is derived from an EMBL/GenBank/DDBJ whole genome shotgun (WGS) entry which is preliminary data.</text>
</comment>
<keyword evidence="1" id="KW-0732">Signal</keyword>
<dbReference type="Pfam" id="PF06283">
    <property type="entry name" value="ThuA"/>
    <property type="match status" value="1"/>
</dbReference>
<dbReference type="Pfam" id="PF16640">
    <property type="entry name" value="Big_3_5"/>
    <property type="match status" value="1"/>
</dbReference>
<dbReference type="Gene3D" id="2.130.10.80">
    <property type="entry name" value="Galactose oxidase/kelch, beta-propeller"/>
    <property type="match status" value="1"/>
</dbReference>
<protein>
    <recommendedName>
        <fullName evidence="4">LamG-like jellyroll fold domain-containing protein</fullName>
    </recommendedName>
</protein>
<dbReference type="SUPFAM" id="SSF81296">
    <property type="entry name" value="E set domains"/>
    <property type="match status" value="1"/>
</dbReference>
<dbReference type="NCBIfam" id="NF012211">
    <property type="entry name" value="tand_rpt_95"/>
    <property type="match status" value="2"/>
</dbReference>
<feature type="domain" description="LamG-like jellyroll fold" evidence="4">
    <location>
        <begin position="1393"/>
        <end position="1537"/>
    </location>
</feature>
<evidence type="ECO:0000259" key="4">
    <source>
        <dbReference type="SMART" id="SM00560"/>
    </source>
</evidence>
<dbReference type="InterPro" id="IPR029010">
    <property type="entry name" value="ThuA-like"/>
</dbReference>
<dbReference type="SUPFAM" id="SSF52317">
    <property type="entry name" value="Class I glutamine amidotransferase-like"/>
    <property type="match status" value="1"/>
</dbReference>
<dbReference type="Gene3D" id="2.60.40.10">
    <property type="entry name" value="Immunoglobulins"/>
    <property type="match status" value="3"/>
</dbReference>
<dbReference type="EMBL" id="BAABKN010000022">
    <property type="protein sequence ID" value="GAA4746591.1"/>
    <property type="molecule type" value="Genomic_DNA"/>
</dbReference>
<evidence type="ECO:0000256" key="3">
    <source>
        <dbReference type="SAM" id="MobiDB-lite"/>
    </source>
</evidence>
<dbReference type="Pfam" id="PF13385">
    <property type="entry name" value="Laminin_G_3"/>
    <property type="match status" value="3"/>
</dbReference>
<dbReference type="Pfam" id="PF17963">
    <property type="entry name" value="Big_9"/>
    <property type="match status" value="2"/>
</dbReference>
<dbReference type="SUPFAM" id="SSF50965">
    <property type="entry name" value="Galactose oxidase, central domain"/>
    <property type="match status" value="1"/>
</dbReference>
<dbReference type="Gene3D" id="3.40.50.880">
    <property type="match status" value="1"/>
</dbReference>
<evidence type="ECO:0000256" key="1">
    <source>
        <dbReference type="ARBA" id="ARBA00022729"/>
    </source>
</evidence>
<dbReference type="InterPro" id="IPR015202">
    <property type="entry name" value="GO-like_E_set"/>
</dbReference>
<dbReference type="Proteomes" id="UP001499882">
    <property type="component" value="Unassembled WGS sequence"/>
</dbReference>
<dbReference type="InterPro" id="IPR013783">
    <property type="entry name" value="Ig-like_fold"/>
</dbReference>
<keyword evidence="2" id="KW-1015">Disulfide bond</keyword>
<dbReference type="SUPFAM" id="SSF49899">
    <property type="entry name" value="Concanavalin A-like lectins/glucanases"/>
    <property type="match status" value="3"/>
</dbReference>
<evidence type="ECO:0000313" key="5">
    <source>
        <dbReference type="EMBL" id="GAA4746591.1"/>
    </source>
</evidence>
<dbReference type="InterPro" id="IPR014756">
    <property type="entry name" value="Ig_E-set"/>
</dbReference>
<feature type="domain" description="LamG-like jellyroll fold" evidence="4">
    <location>
        <begin position="1067"/>
        <end position="1211"/>
    </location>
</feature>
<dbReference type="PANTHER" id="PTHR40469:SF2">
    <property type="entry name" value="GALACTOSE-BINDING DOMAIN-LIKE SUPERFAMILY PROTEIN"/>
    <property type="match status" value="1"/>
</dbReference>
<evidence type="ECO:0000256" key="2">
    <source>
        <dbReference type="ARBA" id="ARBA00023157"/>
    </source>
</evidence>
<accession>A0ABP8Z4Z5</accession>
<dbReference type="InterPro" id="IPR013320">
    <property type="entry name" value="ConA-like_dom_sf"/>
</dbReference>
<organism evidence="5 6">
    <name type="scientific">Nocardioides endophyticus</name>
    <dbReference type="NCBI Taxonomy" id="1353775"/>
    <lineage>
        <taxon>Bacteria</taxon>
        <taxon>Bacillati</taxon>
        <taxon>Actinomycetota</taxon>
        <taxon>Actinomycetes</taxon>
        <taxon>Propionibacteriales</taxon>
        <taxon>Nocardioidaceae</taxon>
        <taxon>Nocardioides</taxon>
    </lineage>
</organism>
<feature type="region of interest" description="Disordered" evidence="3">
    <location>
        <begin position="1232"/>
        <end position="1254"/>
    </location>
</feature>